<evidence type="ECO:0000256" key="1">
    <source>
        <dbReference type="ARBA" id="ARBA00004123"/>
    </source>
</evidence>
<evidence type="ECO:0000259" key="11">
    <source>
        <dbReference type="PROSITE" id="PS51050"/>
    </source>
</evidence>
<organism evidence="13 14">
    <name type="scientific">Prymnesium parvum</name>
    <name type="common">Toxic golden alga</name>
    <dbReference type="NCBI Taxonomy" id="97485"/>
    <lineage>
        <taxon>Eukaryota</taxon>
        <taxon>Haptista</taxon>
        <taxon>Haptophyta</taxon>
        <taxon>Prymnesiophyceae</taxon>
        <taxon>Prymnesiales</taxon>
        <taxon>Prymnesiaceae</taxon>
        <taxon>Prymnesium</taxon>
    </lineage>
</organism>
<name>A0AB34K920_PRYPA</name>
<sequence length="1537" mass="162140">MEPVSVAMNGSVDLTVDGSGSSVETVTHELSPGKNNDSDHVSSSAAEPADLDKHPILQQWRFNPDGSLVGRVFGKRGFKEGENMNTSVVPPDQRFSRYVVTESGSIYRLGEPLTATDVKKPVRTFRPRVASDENFKEGKKDALDEDESEKLLKRPKLDGEASSPHGSVQSSSTDTARRTDEPLRPKIKPPTLPGWIQGLTSSGGNAAVKTAPSPTTASPPRPKHPNQYTVRATQMAGVTLPRPKQPNQYTKNRDKLKIKPLSKPSGGAAALQRRVPASPAKSTCSSQSASLDNGKPRDPKGAIRTATASRAAGGLPAIYLQGSSWVAALKTSAADHNIGAYSSAKLAAEAMFAYLAAAYVDGLTELDEMNGGDTQLSAILSSKNQSGFQGVNKSSRAGHWEAAIQEGGKRRFLGCFPSAQAAAIAYAREFTRMGGGNGGDTPTQDKAGGLASNTAATDLSPVATSPGPTSRSKERVQREIERSVWIQCEACSKWRRLNGIQALGSASGAWVCLMNTDKTARSCEEPEDEEASVLLSLKSQADSPDKEDEIRQKGGRGLRPLKPVKAAEEVPRDMLRARLPAPAGRKRDRETDQAAHSKGSRSPRAPSGANGKQYMGVLMGRASTRIAVHEDGVWRFQPAVGEEYQVEVEPVPSTPTVETCRSRLDTCLWCPDKATAEGIDVEAFLEGAERLNSAALEPLVFTPEGALRALSSHDYDVLAAAASMATALGADKVICPVHPVSASVSIVRGRNGARASLQLTPSHLAASICRGQPQGANMRATRSRAVALDPPTAKLVWTQEEERAFTLAMRKFGSDLWTIQRRALPERSLPQVVELYYSEKGQKIEAEIEAERAAAEKVRAATQAATADAAEKEKPQSKMPKNQGEQNAPGKGKKAVKAECEKAVVKRARSSESEAQAKVAKRANGVRPAHRLGPRVVAHLSVRNGVGVRVRLRVKNTERRTSAAGAGAKSSTTAAGQGNKALEARLQVANGGHVKVLLDVSCEEAALARRPARVRKPKLEVKDEVKDDDGNEMICTWLQCDRCSKWRIVPEGFGTDDDRMWYCEDNVDKSHNRCSVPQQPDDAVGDFAGLLEGASQRAAATASSRSGGHGAPSGSPPVLSGASDASDACASGVTPAGANSSSHGKAAPAKRDRSAAGTKRQRADKEAGSGPRQRAPSASSRGSAPKTLSDAAAAAAAATVAAAAAAAAMGNSPQSIPSPPYDRSPAVAAPPLGYTSAASVAPAAVAGCSAPDPHAPVALAPATSHQTHYQPHLASSQHQPLLACVMLPAGHPSLSNANGGMSVAASAAYRGERGELFHHQWPSMEMYEGHEDDESMMAGTRAAVPSMDPSVHSAYVSAHNHSDEMHQMAHQILHMPSLASLPSSGYVLVPQNFGQRGQPHALWASTANALQAGLHAPSTSMSMQPQMAHMAHMAHGMTQMATAMPHQGHSQMAHHMANSMPANALQWSLQVTVPPAQQVQLTAISTGAPQPQSAHPGSNVRQFSMPASHHIGASLMSGAPLPEGLSLVSVEAPAPEI</sequence>
<protein>
    <recommendedName>
        <fullName evidence="15">CW-type domain-containing protein</fullName>
    </recommendedName>
</protein>
<feature type="region of interest" description="Disordered" evidence="9">
    <location>
        <begin position="523"/>
        <end position="612"/>
    </location>
</feature>
<dbReference type="Gene3D" id="1.10.10.60">
    <property type="entry name" value="Homeodomain-like"/>
    <property type="match status" value="1"/>
</dbReference>
<dbReference type="SUPFAM" id="SSF54171">
    <property type="entry name" value="DNA-binding domain"/>
    <property type="match status" value="1"/>
</dbReference>
<dbReference type="SUPFAM" id="SSF46689">
    <property type="entry name" value="Homeodomain-like"/>
    <property type="match status" value="1"/>
</dbReference>
<keyword evidence="8" id="KW-0539">Nucleus</keyword>
<keyword evidence="7" id="KW-0804">Transcription</keyword>
<dbReference type="PANTHER" id="PTHR15999:SF2">
    <property type="entry name" value="ZINC FINGER CW-TYPE PWWP DOMAIN PROTEIN 1"/>
    <property type="match status" value="1"/>
</dbReference>
<feature type="compositionally biased region" description="Basic and acidic residues" evidence="9">
    <location>
        <begin position="129"/>
        <end position="142"/>
    </location>
</feature>
<feature type="compositionally biased region" description="Basic and acidic residues" evidence="9">
    <location>
        <begin position="149"/>
        <end position="159"/>
    </location>
</feature>
<feature type="domain" description="CW-type" evidence="11">
    <location>
        <begin position="479"/>
        <end position="531"/>
    </location>
</feature>
<dbReference type="InterPro" id="IPR009057">
    <property type="entry name" value="Homeodomain-like_sf"/>
</dbReference>
<dbReference type="PROSITE" id="PS51032">
    <property type="entry name" value="AP2_ERF"/>
    <property type="match status" value="1"/>
</dbReference>
<feature type="compositionally biased region" description="Low complexity" evidence="9">
    <location>
        <begin position="1169"/>
        <end position="1186"/>
    </location>
</feature>
<dbReference type="GO" id="GO:0003700">
    <property type="term" value="F:DNA-binding transcription factor activity"/>
    <property type="evidence" value="ECO:0007669"/>
    <property type="project" value="InterPro"/>
</dbReference>
<keyword evidence="6" id="KW-0238">DNA-binding</keyword>
<dbReference type="Gene3D" id="3.30.40.100">
    <property type="match status" value="2"/>
</dbReference>
<feature type="domain" description="CW-type" evidence="11">
    <location>
        <begin position="1031"/>
        <end position="1082"/>
    </location>
</feature>
<dbReference type="SMART" id="SM00380">
    <property type="entry name" value="AP2"/>
    <property type="match status" value="1"/>
</dbReference>
<dbReference type="GO" id="GO:0003677">
    <property type="term" value="F:DNA binding"/>
    <property type="evidence" value="ECO:0007669"/>
    <property type="project" value="UniProtKB-KW"/>
</dbReference>
<comment type="caution">
    <text evidence="13">The sequence shown here is derived from an EMBL/GenBank/DDBJ whole genome shotgun (WGS) entry which is preliminary data.</text>
</comment>
<keyword evidence="5" id="KW-0805">Transcription regulation</keyword>
<dbReference type="InterPro" id="IPR042778">
    <property type="entry name" value="ZCWPW1/ZCWPW2"/>
</dbReference>
<evidence type="ECO:0000313" key="13">
    <source>
        <dbReference type="EMBL" id="KAL1529682.1"/>
    </source>
</evidence>
<dbReference type="PROSITE" id="PS51156">
    <property type="entry name" value="ELM2"/>
    <property type="match status" value="1"/>
</dbReference>
<dbReference type="Pfam" id="PF07496">
    <property type="entry name" value="zf-CW"/>
    <property type="match status" value="2"/>
</dbReference>
<reference evidence="13 14" key="1">
    <citation type="journal article" date="2024" name="Science">
        <title>Giant polyketide synthase enzymes in the biosynthesis of giant marine polyether toxins.</title>
        <authorList>
            <person name="Fallon T.R."/>
            <person name="Shende V.V."/>
            <person name="Wierzbicki I.H."/>
            <person name="Pendleton A.L."/>
            <person name="Watervoot N.F."/>
            <person name="Auber R.P."/>
            <person name="Gonzalez D.J."/>
            <person name="Wisecaver J.H."/>
            <person name="Moore B.S."/>
        </authorList>
    </citation>
    <scope>NUCLEOTIDE SEQUENCE [LARGE SCALE GENOMIC DNA]</scope>
    <source>
        <strain evidence="13 14">12B1</strain>
    </source>
</reference>
<gene>
    <name evidence="13" type="ORF">AB1Y20_000621</name>
</gene>
<comment type="subcellular location">
    <subcellularLocation>
        <location evidence="1">Nucleus</location>
    </subcellularLocation>
</comment>
<dbReference type="InterPro" id="IPR000949">
    <property type="entry name" value="ELM2_dom"/>
</dbReference>
<keyword evidence="4" id="KW-0862">Zinc</keyword>
<dbReference type="EMBL" id="JBGBPQ010000001">
    <property type="protein sequence ID" value="KAL1529682.1"/>
    <property type="molecule type" value="Genomic_DNA"/>
</dbReference>
<feature type="compositionally biased region" description="Polar residues" evidence="9">
    <location>
        <begin position="164"/>
        <end position="174"/>
    </location>
</feature>
<evidence type="ECO:0000256" key="9">
    <source>
        <dbReference type="SAM" id="MobiDB-lite"/>
    </source>
</evidence>
<dbReference type="Proteomes" id="UP001515480">
    <property type="component" value="Unassembled WGS sequence"/>
</dbReference>
<dbReference type="GO" id="GO:0005634">
    <property type="term" value="C:nucleus"/>
    <property type="evidence" value="ECO:0007669"/>
    <property type="project" value="UniProtKB-SubCell"/>
</dbReference>
<evidence type="ECO:0000256" key="7">
    <source>
        <dbReference type="ARBA" id="ARBA00023163"/>
    </source>
</evidence>
<keyword evidence="3" id="KW-0863">Zinc-finger</keyword>
<feature type="domain" description="ELM2" evidence="12">
    <location>
        <begin position="636"/>
        <end position="728"/>
    </location>
</feature>
<evidence type="ECO:0000256" key="5">
    <source>
        <dbReference type="ARBA" id="ARBA00023015"/>
    </source>
</evidence>
<dbReference type="PROSITE" id="PS51050">
    <property type="entry name" value="ZF_CW"/>
    <property type="match status" value="2"/>
</dbReference>
<feature type="region of interest" description="Disordered" evidence="9">
    <location>
        <begin position="126"/>
        <end position="301"/>
    </location>
</feature>
<dbReference type="GO" id="GO:0008270">
    <property type="term" value="F:zinc ion binding"/>
    <property type="evidence" value="ECO:0007669"/>
    <property type="project" value="UniProtKB-KW"/>
</dbReference>
<evidence type="ECO:0000313" key="14">
    <source>
        <dbReference type="Proteomes" id="UP001515480"/>
    </source>
</evidence>
<dbReference type="InterPro" id="IPR016177">
    <property type="entry name" value="DNA-bd_dom_sf"/>
</dbReference>
<feature type="compositionally biased region" description="Basic and acidic residues" evidence="9">
    <location>
        <begin position="175"/>
        <end position="184"/>
    </location>
</feature>
<dbReference type="InterPro" id="IPR001471">
    <property type="entry name" value="AP2/ERF_dom"/>
</dbReference>
<feature type="compositionally biased region" description="Polar residues" evidence="9">
    <location>
        <begin position="451"/>
        <end position="470"/>
    </location>
</feature>
<proteinExistence type="predicted"/>
<feature type="region of interest" description="Disordered" evidence="9">
    <location>
        <begin position="862"/>
        <end position="896"/>
    </location>
</feature>
<feature type="region of interest" description="Disordered" evidence="9">
    <location>
        <begin position="1096"/>
        <end position="1186"/>
    </location>
</feature>
<dbReference type="PANTHER" id="PTHR15999">
    <property type="entry name" value="ZINC FINGER CW-TYPE PWWP DOMAIN PROTEIN 1"/>
    <property type="match status" value="1"/>
</dbReference>
<evidence type="ECO:0000256" key="6">
    <source>
        <dbReference type="ARBA" id="ARBA00023125"/>
    </source>
</evidence>
<feature type="compositionally biased region" description="Basic and acidic residues" evidence="9">
    <location>
        <begin position="585"/>
        <end position="595"/>
    </location>
</feature>
<evidence type="ECO:0008006" key="15">
    <source>
        <dbReference type="Google" id="ProtNLM"/>
    </source>
</evidence>
<keyword evidence="14" id="KW-1185">Reference proteome</keyword>
<dbReference type="InterPro" id="IPR036955">
    <property type="entry name" value="AP2/ERF_dom_sf"/>
</dbReference>
<feature type="region of interest" description="Disordered" evidence="9">
    <location>
        <begin position="435"/>
        <end position="476"/>
    </location>
</feature>
<evidence type="ECO:0000256" key="2">
    <source>
        <dbReference type="ARBA" id="ARBA00022723"/>
    </source>
</evidence>
<keyword evidence="2" id="KW-0479">Metal-binding</keyword>
<feature type="region of interest" description="Disordered" evidence="9">
    <location>
        <begin position="1"/>
        <end position="54"/>
    </location>
</feature>
<dbReference type="InterPro" id="IPR011124">
    <property type="entry name" value="Znf_CW"/>
</dbReference>
<evidence type="ECO:0000256" key="3">
    <source>
        <dbReference type="ARBA" id="ARBA00022771"/>
    </source>
</evidence>
<evidence type="ECO:0000259" key="10">
    <source>
        <dbReference type="PROSITE" id="PS51032"/>
    </source>
</evidence>
<feature type="compositionally biased region" description="Basic and acidic residues" evidence="9">
    <location>
        <begin position="565"/>
        <end position="576"/>
    </location>
</feature>
<feature type="domain" description="AP2/ERF" evidence="10">
    <location>
        <begin position="387"/>
        <end position="444"/>
    </location>
</feature>
<evidence type="ECO:0000259" key="12">
    <source>
        <dbReference type="PROSITE" id="PS51156"/>
    </source>
</evidence>
<evidence type="ECO:0000256" key="8">
    <source>
        <dbReference type="ARBA" id="ARBA00023242"/>
    </source>
</evidence>
<feature type="compositionally biased region" description="Polar residues" evidence="9">
    <location>
        <begin position="280"/>
        <end position="291"/>
    </location>
</feature>
<dbReference type="Gene3D" id="3.30.730.10">
    <property type="entry name" value="AP2/ERF domain"/>
    <property type="match status" value="1"/>
</dbReference>
<accession>A0AB34K920</accession>
<feature type="compositionally biased region" description="Low complexity" evidence="9">
    <location>
        <begin position="1096"/>
        <end position="1132"/>
    </location>
</feature>
<evidence type="ECO:0000256" key="4">
    <source>
        <dbReference type="ARBA" id="ARBA00022833"/>
    </source>
</evidence>